<keyword evidence="7" id="KW-1185">Reference proteome</keyword>
<evidence type="ECO:0000256" key="5">
    <source>
        <dbReference type="SAM" id="SignalP"/>
    </source>
</evidence>
<evidence type="ECO:0000313" key="7">
    <source>
        <dbReference type="Proteomes" id="UP001595803"/>
    </source>
</evidence>
<dbReference type="PANTHER" id="PTHR45586:SF1">
    <property type="entry name" value="LIPOPOLYSACCHARIDE ASSEMBLY PROTEIN B"/>
    <property type="match status" value="1"/>
</dbReference>
<feature type="region of interest" description="Disordered" evidence="4">
    <location>
        <begin position="26"/>
        <end position="46"/>
    </location>
</feature>
<dbReference type="Pfam" id="PF07719">
    <property type="entry name" value="TPR_2"/>
    <property type="match status" value="1"/>
</dbReference>
<feature type="repeat" description="TPR" evidence="3">
    <location>
        <begin position="138"/>
        <end position="171"/>
    </location>
</feature>
<evidence type="ECO:0000256" key="2">
    <source>
        <dbReference type="ARBA" id="ARBA00022803"/>
    </source>
</evidence>
<feature type="repeat" description="TPR" evidence="3">
    <location>
        <begin position="346"/>
        <end position="379"/>
    </location>
</feature>
<dbReference type="Pfam" id="PF13432">
    <property type="entry name" value="TPR_16"/>
    <property type="match status" value="1"/>
</dbReference>
<dbReference type="EMBL" id="JBHRZG010000008">
    <property type="protein sequence ID" value="MFC3832726.1"/>
    <property type="molecule type" value="Genomic_DNA"/>
</dbReference>
<name>A0ABV7Z996_9DEIO</name>
<dbReference type="Pfam" id="PF14559">
    <property type="entry name" value="TPR_19"/>
    <property type="match status" value="1"/>
</dbReference>
<feature type="signal peptide" evidence="5">
    <location>
        <begin position="1"/>
        <end position="22"/>
    </location>
</feature>
<dbReference type="InterPro" id="IPR019734">
    <property type="entry name" value="TPR_rpt"/>
</dbReference>
<dbReference type="InterPro" id="IPR013105">
    <property type="entry name" value="TPR_2"/>
</dbReference>
<evidence type="ECO:0000256" key="1">
    <source>
        <dbReference type="ARBA" id="ARBA00022737"/>
    </source>
</evidence>
<dbReference type="SMART" id="SM00028">
    <property type="entry name" value="TPR"/>
    <property type="match status" value="4"/>
</dbReference>
<proteinExistence type="predicted"/>
<keyword evidence="2 3" id="KW-0802">TPR repeat</keyword>
<dbReference type="RefSeq" id="WP_322474020.1">
    <property type="nucleotide sequence ID" value="NZ_JBHRZG010000008.1"/>
</dbReference>
<accession>A0ABV7Z996</accession>
<evidence type="ECO:0000256" key="4">
    <source>
        <dbReference type="SAM" id="MobiDB-lite"/>
    </source>
</evidence>
<evidence type="ECO:0000256" key="3">
    <source>
        <dbReference type="PROSITE-ProRule" id="PRU00339"/>
    </source>
</evidence>
<dbReference type="Proteomes" id="UP001595803">
    <property type="component" value="Unassembled WGS sequence"/>
</dbReference>
<dbReference type="PANTHER" id="PTHR45586">
    <property type="entry name" value="TPR REPEAT-CONTAINING PROTEIN PA4667"/>
    <property type="match status" value="1"/>
</dbReference>
<dbReference type="PROSITE" id="PS50005">
    <property type="entry name" value="TPR"/>
    <property type="match status" value="2"/>
</dbReference>
<reference evidence="7" key="1">
    <citation type="journal article" date="2019" name="Int. J. Syst. Evol. Microbiol.">
        <title>The Global Catalogue of Microorganisms (GCM) 10K type strain sequencing project: providing services to taxonomists for standard genome sequencing and annotation.</title>
        <authorList>
            <consortium name="The Broad Institute Genomics Platform"/>
            <consortium name="The Broad Institute Genome Sequencing Center for Infectious Disease"/>
            <person name="Wu L."/>
            <person name="Ma J."/>
        </authorList>
    </citation>
    <scope>NUCLEOTIDE SEQUENCE [LARGE SCALE GENOMIC DNA]</scope>
    <source>
        <strain evidence="7">CCTCC AB 2017081</strain>
    </source>
</reference>
<comment type="caution">
    <text evidence="6">The sequence shown here is derived from an EMBL/GenBank/DDBJ whole genome shotgun (WGS) entry which is preliminary data.</text>
</comment>
<dbReference type="InterPro" id="IPR051012">
    <property type="entry name" value="CellSynth/LPSAsmb/PSIAsmb"/>
</dbReference>
<organism evidence="6 7">
    <name type="scientific">Deinococcus rufus</name>
    <dbReference type="NCBI Taxonomy" id="2136097"/>
    <lineage>
        <taxon>Bacteria</taxon>
        <taxon>Thermotogati</taxon>
        <taxon>Deinococcota</taxon>
        <taxon>Deinococci</taxon>
        <taxon>Deinococcales</taxon>
        <taxon>Deinococcaceae</taxon>
        <taxon>Deinococcus</taxon>
    </lineage>
</organism>
<sequence>MSAFKFTPILTAALLCVSVAGAQATAPATPTAPAPATTPAVTPAPDAAAAATQARTLAEQARATYPKGSANIDQTLWKQAAAAAESAVAAAPQNVEYLRLRAQIYTEVGFWRQAERAWNAVFVRQTPTPGSEDAKTAATVQYNLGYAAYTLNQPSAATAAFRTCLEYDPQSLLCLTWSARTQLEGGNYAQAAQLYDRALALAPADKTLTYFRGLAQGAGRYGPAATRAFSRAYGDRDAGRRPQALAGFQEAARNAPNFTEAWREAGRLALELNDAPAALAAFQGAAALPGASAADKYNLSLAQEASQFGIGPVQAFRAAYAKYAAGDKTGAGTGFLAATTQNPQYAKAWAWLGRVRYEAKDYPGAAEAYGKAVALDPNDKTSAYYLRLAQAGK</sequence>
<keyword evidence="1" id="KW-0677">Repeat</keyword>
<gene>
    <name evidence="6" type="ORF">ACFOSB_07640</name>
</gene>
<protein>
    <submittedName>
        <fullName evidence="6">Tetratricopeptide repeat protein</fullName>
    </submittedName>
</protein>
<keyword evidence="5" id="KW-0732">Signal</keyword>
<dbReference type="Gene3D" id="1.25.40.10">
    <property type="entry name" value="Tetratricopeptide repeat domain"/>
    <property type="match status" value="3"/>
</dbReference>
<evidence type="ECO:0000313" key="6">
    <source>
        <dbReference type="EMBL" id="MFC3832726.1"/>
    </source>
</evidence>
<dbReference type="SUPFAM" id="SSF48452">
    <property type="entry name" value="TPR-like"/>
    <property type="match status" value="1"/>
</dbReference>
<dbReference type="InterPro" id="IPR011990">
    <property type="entry name" value="TPR-like_helical_dom_sf"/>
</dbReference>
<feature type="chain" id="PRO_5045652446" evidence="5">
    <location>
        <begin position="23"/>
        <end position="393"/>
    </location>
</feature>